<dbReference type="HOGENOM" id="CLU_199836_0_0_5"/>
<reference evidence="1 2" key="1">
    <citation type="submission" date="2013-07" db="EMBL/GenBank/DDBJ databases">
        <title>Completed genome of Sphingomonas sanxanigenens NX02.</title>
        <authorList>
            <person name="Ma T."/>
            <person name="Huang H."/>
            <person name="Wu M."/>
            <person name="Li X."/>
            <person name="Li G."/>
        </authorList>
    </citation>
    <scope>NUCLEOTIDE SEQUENCE [LARGE SCALE GENOMIC DNA]</scope>
    <source>
        <strain evidence="1 2">NX02</strain>
    </source>
</reference>
<organism evidence="1 2">
    <name type="scientific">Sphingomonas sanxanigenens DSM 19645 = NX02</name>
    <dbReference type="NCBI Taxonomy" id="1123269"/>
    <lineage>
        <taxon>Bacteria</taxon>
        <taxon>Pseudomonadati</taxon>
        <taxon>Pseudomonadota</taxon>
        <taxon>Alphaproteobacteria</taxon>
        <taxon>Sphingomonadales</taxon>
        <taxon>Sphingomonadaceae</taxon>
        <taxon>Sphingomonas</taxon>
    </lineage>
</organism>
<dbReference type="KEGG" id="ssan:NX02_03410"/>
<dbReference type="RefSeq" id="WP_025290746.1">
    <property type="nucleotide sequence ID" value="NZ_CP006644.1"/>
</dbReference>
<dbReference type="OrthoDB" id="7507752at2"/>
<dbReference type="PATRIC" id="fig|1123269.5.peg.666"/>
<dbReference type="EMBL" id="CP006644">
    <property type="protein sequence ID" value="AHE52436.1"/>
    <property type="molecule type" value="Genomic_DNA"/>
</dbReference>
<name>W0A5V5_9SPHN</name>
<gene>
    <name evidence="1" type="ORF">NX02_03410</name>
</gene>
<dbReference type="Proteomes" id="UP000018851">
    <property type="component" value="Chromosome"/>
</dbReference>
<protein>
    <submittedName>
        <fullName evidence="1">Uncharacterized protein</fullName>
    </submittedName>
</protein>
<sequence>MNATQLHNHIVTILLRRVGGNQRRWRQVLGPLQIHDRATHPHCNWSLHPTGSAGEIAAVESLLDTVRLDHPLVSER</sequence>
<accession>W0A5V5</accession>
<proteinExistence type="predicted"/>
<dbReference type="AlphaFoldDB" id="W0A5V5"/>
<dbReference type="eggNOG" id="ENOG5030R9I">
    <property type="taxonomic scope" value="Bacteria"/>
</dbReference>
<evidence type="ECO:0000313" key="2">
    <source>
        <dbReference type="Proteomes" id="UP000018851"/>
    </source>
</evidence>
<evidence type="ECO:0000313" key="1">
    <source>
        <dbReference type="EMBL" id="AHE52436.1"/>
    </source>
</evidence>
<keyword evidence="2" id="KW-1185">Reference proteome</keyword>